<dbReference type="Proteomes" id="UP000790709">
    <property type="component" value="Unassembled WGS sequence"/>
</dbReference>
<keyword evidence="2" id="KW-1185">Reference proteome</keyword>
<dbReference type="EMBL" id="MU266369">
    <property type="protein sequence ID" value="KAH7927260.1"/>
    <property type="molecule type" value="Genomic_DNA"/>
</dbReference>
<proteinExistence type="predicted"/>
<sequence>MRIPGAWDVRMFFDGLPCLSTLSDDILVDHIFAYLMIEDILSLRQVSKLYYNLTHQGIIWKRFLQRIGPNAPPLPPSSKYSPRSLTSFEAERLVTRAITLDMNWTSSNPAASVIESFSAHRQILSMVVLPGGKYLVASVSNPARTHYALVVFVLDHRTGGVVPLAETPVKQKAYNLRAKYMTIEGVPSIAIAYVRRKISHSYKGQTNFDPSMYNPVWNNPRHRIDSPVPLQYVCTCLNVSLDALDALADPRHPPGSVEFFQFASSQPPPFRLLSVLRSSTELGLVDLAEIDGIPNMAVAKEPDTIVFKELTGRGYISTLICARQHPYSDDEHAICSFRLLPGQKQVLVIRSINQLPLDEDPIPPGAPPLAPRGPFTLAMFSLPDPGDSRSVECYPDSLTYCLVNDVEDVQINDPSVFPTRDCAGSSSILPPPINIFYRKGRGRDLCLLTIPPTSPKHLRQPSIPHYDLANCSSKGPRTFHTNGHGRAVVLPGSYRALICSAAPKDRTESPPLQALFSYSSAMTSAESDRREMLMSICRRVHEPRSKTTAKIQLSSALRGFLGEGVMAIAWDESIGRIFFAKPNDTAIHVIDIAKAPHETPSGQRWPLPLMDDRMLEL</sequence>
<name>A0ACB8BQ40_9AGAM</name>
<accession>A0ACB8BQ40</accession>
<protein>
    <submittedName>
        <fullName evidence="1">Uncharacterized protein</fullName>
    </submittedName>
</protein>
<evidence type="ECO:0000313" key="2">
    <source>
        <dbReference type="Proteomes" id="UP000790709"/>
    </source>
</evidence>
<comment type="caution">
    <text evidence="1">The sequence shown here is derived from an EMBL/GenBank/DDBJ whole genome shotgun (WGS) entry which is preliminary data.</text>
</comment>
<gene>
    <name evidence="1" type="ORF">BV22DRAFT_1061308</name>
</gene>
<organism evidence="1 2">
    <name type="scientific">Leucogyrophana mollusca</name>
    <dbReference type="NCBI Taxonomy" id="85980"/>
    <lineage>
        <taxon>Eukaryota</taxon>
        <taxon>Fungi</taxon>
        <taxon>Dikarya</taxon>
        <taxon>Basidiomycota</taxon>
        <taxon>Agaricomycotina</taxon>
        <taxon>Agaricomycetes</taxon>
        <taxon>Agaricomycetidae</taxon>
        <taxon>Boletales</taxon>
        <taxon>Boletales incertae sedis</taxon>
        <taxon>Leucogyrophana</taxon>
    </lineage>
</organism>
<reference evidence="1" key="1">
    <citation type="journal article" date="2021" name="New Phytol.">
        <title>Evolutionary innovations through gain and loss of genes in the ectomycorrhizal Boletales.</title>
        <authorList>
            <person name="Wu G."/>
            <person name="Miyauchi S."/>
            <person name="Morin E."/>
            <person name="Kuo A."/>
            <person name="Drula E."/>
            <person name="Varga T."/>
            <person name="Kohler A."/>
            <person name="Feng B."/>
            <person name="Cao Y."/>
            <person name="Lipzen A."/>
            <person name="Daum C."/>
            <person name="Hundley H."/>
            <person name="Pangilinan J."/>
            <person name="Johnson J."/>
            <person name="Barry K."/>
            <person name="LaButti K."/>
            <person name="Ng V."/>
            <person name="Ahrendt S."/>
            <person name="Min B."/>
            <person name="Choi I.G."/>
            <person name="Park H."/>
            <person name="Plett J.M."/>
            <person name="Magnuson J."/>
            <person name="Spatafora J.W."/>
            <person name="Nagy L.G."/>
            <person name="Henrissat B."/>
            <person name="Grigoriev I.V."/>
            <person name="Yang Z.L."/>
            <person name="Xu J."/>
            <person name="Martin F.M."/>
        </authorList>
    </citation>
    <scope>NUCLEOTIDE SEQUENCE</scope>
    <source>
        <strain evidence="1">KUC20120723A-06</strain>
    </source>
</reference>
<evidence type="ECO:0000313" key="1">
    <source>
        <dbReference type="EMBL" id="KAH7927260.1"/>
    </source>
</evidence>